<protein>
    <submittedName>
        <fullName evidence="1">Uncharacterized protein</fullName>
    </submittedName>
</protein>
<dbReference type="Proteomes" id="UP001149140">
    <property type="component" value="Unassembled WGS sequence"/>
</dbReference>
<sequence length="75" mass="8697">MNRDRHVNQDRRAYRLWTPAALRRPSKGLAAVEAEDVAAWIVDSVRAWPRSVEDRQVSSRIGVPIQHVRLARRAR</sequence>
<organism evidence="1 2">
    <name type="scientific">Solirubrobacter ginsenosidimutans</name>
    <dbReference type="NCBI Taxonomy" id="490573"/>
    <lineage>
        <taxon>Bacteria</taxon>
        <taxon>Bacillati</taxon>
        <taxon>Actinomycetota</taxon>
        <taxon>Thermoleophilia</taxon>
        <taxon>Solirubrobacterales</taxon>
        <taxon>Solirubrobacteraceae</taxon>
        <taxon>Solirubrobacter</taxon>
    </lineage>
</organism>
<dbReference type="RefSeq" id="WP_270043485.1">
    <property type="nucleotide sequence ID" value="NZ_JAPDOD010000032.1"/>
</dbReference>
<gene>
    <name evidence="1" type="ORF">OM076_28450</name>
</gene>
<dbReference type="EMBL" id="JAPDOD010000032">
    <property type="protein sequence ID" value="MDA0164235.1"/>
    <property type="molecule type" value="Genomic_DNA"/>
</dbReference>
<comment type="caution">
    <text evidence="1">The sequence shown here is derived from an EMBL/GenBank/DDBJ whole genome shotgun (WGS) entry which is preliminary data.</text>
</comment>
<name>A0A9X3S267_9ACTN</name>
<evidence type="ECO:0000313" key="2">
    <source>
        <dbReference type="Proteomes" id="UP001149140"/>
    </source>
</evidence>
<reference evidence="1" key="1">
    <citation type="submission" date="2022-10" db="EMBL/GenBank/DDBJ databases">
        <title>The WGS of Solirubrobacter ginsenosidimutans DSM 21036.</title>
        <authorList>
            <person name="Jiang Z."/>
        </authorList>
    </citation>
    <scope>NUCLEOTIDE SEQUENCE</scope>
    <source>
        <strain evidence="1">DSM 21036</strain>
    </source>
</reference>
<evidence type="ECO:0000313" key="1">
    <source>
        <dbReference type="EMBL" id="MDA0164235.1"/>
    </source>
</evidence>
<dbReference type="AlphaFoldDB" id="A0A9X3S267"/>
<proteinExistence type="predicted"/>
<accession>A0A9X3S267</accession>
<keyword evidence="2" id="KW-1185">Reference proteome</keyword>